<keyword evidence="5 14" id="KW-0732">Signal</keyword>
<evidence type="ECO:0000256" key="11">
    <source>
        <dbReference type="PIRNR" id="PIRNR000948"/>
    </source>
</evidence>
<dbReference type="EMBL" id="GL883023">
    <property type="protein sequence ID" value="EGG16526.1"/>
    <property type="molecule type" value="Genomic_DNA"/>
</dbReference>
<evidence type="ECO:0000313" key="17">
    <source>
        <dbReference type="Proteomes" id="UP000007797"/>
    </source>
</evidence>
<evidence type="ECO:0000256" key="10">
    <source>
        <dbReference type="ARBA" id="ARBA00023295"/>
    </source>
</evidence>
<dbReference type="InterPro" id="IPR011001">
    <property type="entry name" value="Saposin-like"/>
</dbReference>
<evidence type="ECO:0000256" key="1">
    <source>
        <dbReference type="ARBA" id="ARBA00004613"/>
    </source>
</evidence>
<protein>
    <recommendedName>
        <fullName evidence="11">Sphingomyelin phosphodiesterase</fullName>
    </recommendedName>
</protein>
<evidence type="ECO:0000256" key="14">
    <source>
        <dbReference type="SAM" id="SignalP"/>
    </source>
</evidence>
<dbReference type="GeneID" id="14868598"/>
<feature type="disulfide bond" evidence="13">
    <location>
        <begin position="181"/>
        <end position="202"/>
    </location>
</feature>
<feature type="binding site" evidence="12">
    <location>
        <position position="230"/>
    </location>
    <ligand>
        <name>Zn(2+)</name>
        <dbReference type="ChEBI" id="CHEBI:29105"/>
        <label>1</label>
    </ligand>
</feature>
<dbReference type="SUPFAM" id="SSF56300">
    <property type="entry name" value="Metallo-dependent phosphatases"/>
    <property type="match status" value="1"/>
</dbReference>
<dbReference type="CDD" id="cd00842">
    <property type="entry name" value="MPP_ASMase"/>
    <property type="match status" value="1"/>
</dbReference>
<feature type="binding site" evidence="12">
    <location>
        <position position="230"/>
    </location>
    <ligand>
        <name>Zn(2+)</name>
        <dbReference type="ChEBI" id="CHEBI:29105"/>
        <label>2</label>
    </ligand>
</feature>
<dbReference type="SMART" id="SM00741">
    <property type="entry name" value="SapB"/>
    <property type="match status" value="1"/>
</dbReference>
<evidence type="ECO:0000256" key="6">
    <source>
        <dbReference type="ARBA" id="ARBA00022801"/>
    </source>
</evidence>
<keyword evidence="8 13" id="KW-1015">Disulfide bond</keyword>
<evidence type="ECO:0000256" key="4">
    <source>
        <dbReference type="ARBA" id="ARBA00022723"/>
    </source>
</evidence>
<dbReference type="Gene3D" id="1.10.225.10">
    <property type="entry name" value="Saposin-like"/>
    <property type="match status" value="1"/>
</dbReference>
<keyword evidence="7 12" id="KW-0862">Zinc</keyword>
<feature type="binding site" evidence="12">
    <location>
        <position position="375"/>
    </location>
    <ligand>
        <name>Zn(2+)</name>
        <dbReference type="ChEBI" id="CHEBI:29105"/>
        <label>2</label>
    </ligand>
</feature>
<evidence type="ECO:0000256" key="3">
    <source>
        <dbReference type="ARBA" id="ARBA00022525"/>
    </source>
</evidence>
<feature type="binding site" evidence="12">
    <location>
        <position position="270"/>
    </location>
    <ligand>
        <name>Zn(2+)</name>
        <dbReference type="ChEBI" id="CHEBI:29105"/>
        <label>2</label>
    </ligand>
</feature>
<evidence type="ECO:0000256" key="12">
    <source>
        <dbReference type="PIRSR" id="PIRSR000948-1"/>
    </source>
</evidence>
<dbReference type="InterPro" id="IPR008139">
    <property type="entry name" value="SaposinB_dom"/>
</dbReference>
<feature type="domain" description="Saposin B-type" evidence="15">
    <location>
        <begin position="42"/>
        <end position="124"/>
    </location>
</feature>
<comment type="similarity">
    <text evidence="2 11">Belongs to the acid sphingomyelinase family.</text>
</comment>
<dbReference type="PANTHER" id="PTHR10340:SF34">
    <property type="entry name" value="SPHINGOMYELIN PHOSPHODIESTERASE"/>
    <property type="match status" value="1"/>
</dbReference>
<proteinExistence type="inferred from homology"/>
<dbReference type="OrthoDB" id="282973at2759"/>
<feature type="binding site" evidence="12">
    <location>
        <position position="160"/>
    </location>
    <ligand>
        <name>Zn(2+)</name>
        <dbReference type="ChEBI" id="CHEBI:29105"/>
        <label>1</label>
    </ligand>
</feature>
<keyword evidence="9" id="KW-0325">Glycoprotein</keyword>
<gene>
    <name evidence="16" type="primary">sgmB</name>
    <name evidence="16" type="ORF">DFA_09070</name>
</gene>
<keyword evidence="6 11" id="KW-0378">Hydrolase</keyword>
<keyword evidence="3" id="KW-0964">Secreted</keyword>
<dbReference type="SUPFAM" id="SSF47862">
    <property type="entry name" value="Saposin"/>
    <property type="match status" value="1"/>
</dbReference>
<dbReference type="Pfam" id="PF00149">
    <property type="entry name" value="Metallophos"/>
    <property type="match status" value="1"/>
</dbReference>
<keyword evidence="17" id="KW-1185">Reference proteome</keyword>
<dbReference type="InterPro" id="IPR011160">
    <property type="entry name" value="Sphingomy_PDE"/>
</dbReference>
<dbReference type="GO" id="GO:0046872">
    <property type="term" value="F:metal ion binding"/>
    <property type="evidence" value="ECO:0007669"/>
    <property type="project" value="UniProtKB-KW"/>
</dbReference>
<evidence type="ECO:0000256" key="9">
    <source>
        <dbReference type="ARBA" id="ARBA00023180"/>
    </source>
</evidence>
<keyword evidence="10 11" id="KW-0326">Glycosidase</keyword>
<feature type="signal peptide" evidence="14">
    <location>
        <begin position="1"/>
        <end position="20"/>
    </location>
</feature>
<evidence type="ECO:0000256" key="7">
    <source>
        <dbReference type="ARBA" id="ARBA00022833"/>
    </source>
</evidence>
<dbReference type="PIRSF" id="PIRSF000948">
    <property type="entry name" value="Sphingomy_PDE"/>
    <property type="match status" value="1"/>
</dbReference>
<dbReference type="InterPro" id="IPR041805">
    <property type="entry name" value="ASMase/PPN1_MPP"/>
</dbReference>
<keyword evidence="4 12" id="KW-0479">Metal-binding</keyword>
<feature type="disulfide bond" evidence="13">
    <location>
        <begin position="77"/>
        <end position="88"/>
    </location>
</feature>
<feature type="binding site" evidence="12">
    <location>
        <position position="162"/>
    </location>
    <ligand>
        <name>Zn(2+)</name>
        <dbReference type="ChEBI" id="CHEBI:29105"/>
        <label>1</label>
    </ligand>
</feature>
<dbReference type="GO" id="GO:0004767">
    <property type="term" value="F:sphingomyelin phosphodiesterase activity"/>
    <property type="evidence" value="ECO:0007669"/>
    <property type="project" value="UniProtKB-UniRule"/>
</dbReference>
<dbReference type="Proteomes" id="UP000007797">
    <property type="component" value="Unassembled WGS sequence"/>
</dbReference>
<evidence type="ECO:0000256" key="13">
    <source>
        <dbReference type="PIRSR" id="PIRSR000948-2"/>
    </source>
</evidence>
<dbReference type="GO" id="GO:0016020">
    <property type="term" value="C:membrane"/>
    <property type="evidence" value="ECO:0007669"/>
    <property type="project" value="GOC"/>
</dbReference>
<evidence type="ECO:0000256" key="5">
    <source>
        <dbReference type="ARBA" id="ARBA00022729"/>
    </source>
</evidence>
<dbReference type="RefSeq" id="XP_004354926.1">
    <property type="nucleotide sequence ID" value="XM_004354874.1"/>
</dbReference>
<dbReference type="PANTHER" id="PTHR10340">
    <property type="entry name" value="SPHINGOMYELIN PHOSPHODIESTERASE"/>
    <property type="match status" value="1"/>
</dbReference>
<dbReference type="GO" id="GO:0005615">
    <property type="term" value="C:extracellular space"/>
    <property type="evidence" value="ECO:0007669"/>
    <property type="project" value="TreeGrafter"/>
</dbReference>
<feature type="binding site" evidence="12">
    <location>
        <position position="411"/>
    </location>
    <ligand>
        <name>Zn(2+)</name>
        <dbReference type="ChEBI" id="CHEBI:29105"/>
        <label>1</label>
    </ligand>
</feature>
<dbReference type="STRING" id="1054147.F4Q6L6"/>
<dbReference type="GO" id="GO:0006685">
    <property type="term" value="P:sphingomyelin catabolic process"/>
    <property type="evidence" value="ECO:0007669"/>
    <property type="project" value="UniProtKB-UniRule"/>
</dbReference>
<dbReference type="InterPro" id="IPR004843">
    <property type="entry name" value="Calcineurin-like_PHP"/>
</dbReference>
<feature type="disulfide bond" evidence="13">
    <location>
        <begin position="49"/>
        <end position="114"/>
    </location>
</feature>
<name>F4Q6L6_CACFS</name>
<evidence type="ECO:0000313" key="16">
    <source>
        <dbReference type="EMBL" id="EGG16526.1"/>
    </source>
</evidence>
<comment type="cofactor">
    <cofactor evidence="12">
        <name>Zn(2+)</name>
        <dbReference type="ChEBI" id="CHEBI:29105"/>
    </cofactor>
    <text evidence="12">Binds 2 Zn(2+) ions per subunit.</text>
</comment>
<dbReference type="InterPro" id="IPR045473">
    <property type="entry name" value="ASM_C"/>
</dbReference>
<comment type="subcellular location">
    <subcellularLocation>
        <location evidence="1">Secreted</location>
    </subcellularLocation>
</comment>
<feature type="disulfide bond" evidence="13">
    <location>
        <begin position="335"/>
        <end position="383"/>
    </location>
</feature>
<dbReference type="OMA" id="VWSQTRK"/>
<reference evidence="17" key="1">
    <citation type="journal article" date="2011" name="Genome Res.">
        <title>Phylogeny-wide analysis of social amoeba genomes highlights ancient origins for complex intercellular communication.</title>
        <authorList>
            <person name="Heidel A.J."/>
            <person name="Lawal H.M."/>
            <person name="Felder M."/>
            <person name="Schilde C."/>
            <person name="Helps N.R."/>
            <person name="Tunggal B."/>
            <person name="Rivero F."/>
            <person name="John U."/>
            <person name="Schleicher M."/>
            <person name="Eichinger L."/>
            <person name="Platzer M."/>
            <person name="Noegel A.A."/>
            <person name="Schaap P."/>
            <person name="Gloeckner G."/>
        </authorList>
    </citation>
    <scope>NUCLEOTIDE SEQUENCE [LARGE SCALE GENOMIC DNA]</scope>
    <source>
        <strain evidence="17">SH3</strain>
    </source>
</reference>
<dbReference type="GO" id="GO:0046513">
    <property type="term" value="P:ceramide biosynthetic process"/>
    <property type="evidence" value="ECO:0007669"/>
    <property type="project" value="UniProtKB-ARBA"/>
</dbReference>
<dbReference type="Gene3D" id="3.60.21.10">
    <property type="match status" value="1"/>
</dbReference>
<feature type="binding site" evidence="12">
    <location>
        <position position="409"/>
    </location>
    <ligand>
        <name>Zn(2+)</name>
        <dbReference type="ChEBI" id="CHEBI:29105"/>
        <label>2</label>
    </ligand>
</feature>
<organism evidence="16 17">
    <name type="scientific">Cavenderia fasciculata</name>
    <name type="common">Slime mold</name>
    <name type="synonym">Dictyostelium fasciculatum</name>
    <dbReference type="NCBI Taxonomy" id="261658"/>
    <lineage>
        <taxon>Eukaryota</taxon>
        <taxon>Amoebozoa</taxon>
        <taxon>Evosea</taxon>
        <taxon>Eumycetozoa</taxon>
        <taxon>Dictyostelia</taxon>
        <taxon>Acytosteliales</taxon>
        <taxon>Cavenderiaceae</taxon>
        <taxon>Cavenderia</taxon>
    </lineage>
</organism>
<dbReference type="KEGG" id="dfa:DFA_09070"/>
<dbReference type="AlphaFoldDB" id="F4Q6L6"/>
<dbReference type="InterPro" id="IPR029052">
    <property type="entry name" value="Metallo-depent_PP-like"/>
</dbReference>
<evidence type="ECO:0000259" key="15">
    <source>
        <dbReference type="PROSITE" id="PS50015"/>
    </source>
</evidence>
<feature type="disulfide bond" evidence="13">
    <location>
        <begin position="175"/>
        <end position="180"/>
    </location>
</feature>
<sequence length="586" mass="66013">MKSIIKLILFLTFVITIVHSHSSISIANKIKIDTNLVEDVKGVITCDLCLVVVKTVQAMLQTETGQQDVLKYSVDTCVLFKIEKPEVCEGLLPLFSNETFDIVGNKSYSPEYLCGFVGICPFTPKNFSGVVEFPKPKPPHVDPVPPKKGGPSATILHLSDLHVDTMYVAGSNNDCGEPICCRAHNGMGSGPTAAGYWGDYHCDVNMPTLISMLEHIASEHTIDYIQWTGDNVPHDIWMQTRETQLNATHHLTNLIKQYFPGVPVFPSIGNHEAVPVNAMQLPPNSNWLFSALTQYWGEWLDDDALSTLDFGGYYTVMMPPPLQNTRMVSLNMNWCNDQNLYLLADSTNPAGMITWLVNTLQAAEDAGQKVYIIGHIPPGISDCVDVISQQLYQIVNRYEDSIVASFYGHTHRDGFEVYRTNDTTNRPSGVVYITPSTTTFQNQNPSYRIYTVDIDSSYLVESSTYHIDLDQANQAGNSSLPIWKLEYNATDVYQMDNLFAQDWQDVITRFSTNHTMLTDYYNRIYSSSPYPIANPCTSNTCIQHTLCELESTFYYQYKACIVKSYNNNLISLINHYEFINHQKQVC</sequence>
<feature type="disulfide bond" evidence="13">
    <location>
        <begin position="46"/>
        <end position="120"/>
    </location>
</feature>
<dbReference type="Pfam" id="PF19272">
    <property type="entry name" value="ASMase_C"/>
    <property type="match status" value="1"/>
</dbReference>
<feature type="chain" id="PRO_5003320642" description="Sphingomyelin phosphodiesterase" evidence="14">
    <location>
        <begin position="21"/>
        <end position="586"/>
    </location>
</feature>
<evidence type="ECO:0000256" key="8">
    <source>
        <dbReference type="ARBA" id="ARBA00023157"/>
    </source>
</evidence>
<accession>F4Q6L6</accession>
<dbReference type="GO" id="GO:0016798">
    <property type="term" value="F:hydrolase activity, acting on glycosyl bonds"/>
    <property type="evidence" value="ECO:0007669"/>
    <property type="project" value="UniProtKB-KW"/>
</dbReference>
<evidence type="ECO:0000256" key="2">
    <source>
        <dbReference type="ARBA" id="ARBA00008234"/>
    </source>
</evidence>
<comment type="function">
    <text evidence="11">Converts sphingomyelin to ceramide.</text>
</comment>
<dbReference type="PROSITE" id="PS50015">
    <property type="entry name" value="SAP_B"/>
    <property type="match status" value="1"/>
</dbReference>